<dbReference type="CDD" id="cd01949">
    <property type="entry name" value="GGDEF"/>
    <property type="match status" value="1"/>
</dbReference>
<evidence type="ECO:0000313" key="4">
    <source>
        <dbReference type="Proteomes" id="UP000615455"/>
    </source>
</evidence>
<keyword evidence="4" id="KW-1185">Reference proteome</keyword>
<sequence>MSHKADLDLAALPWFQKDACVRQFIEQAWDLFCTFDIHGNLTYASKSFTQVIGFIPQDFGQVVDFIDSEYRMDLYKMFIRTLQSSSSNKLEFRAKSAKQTDIWLDCQAIPIRNETGEWAEISFVLNDITLRKKQESRLVAMAFHDTLTGLPNRRLFKDHLQQMIAEVKRTNRSFALLYLDIDDFKTINDTMGHDVGDAFLQTFAQRIQGCLREVDMFARMGGDEFTILLPAVDCEEHVESIAQRIVQCVDQPWEVLDQYFTATVSMGITLYHKGITDSAKMMKEVDIALYQVKGKGRNHYQFYHSP</sequence>
<evidence type="ECO:0000259" key="2">
    <source>
        <dbReference type="PROSITE" id="PS50887"/>
    </source>
</evidence>
<name>A0ABQ1EPF2_9BACL</name>
<dbReference type="Gene3D" id="3.30.70.270">
    <property type="match status" value="1"/>
</dbReference>
<dbReference type="SUPFAM" id="SSF55073">
    <property type="entry name" value="Nucleotide cyclase"/>
    <property type="match status" value="1"/>
</dbReference>
<dbReference type="SMART" id="SM00267">
    <property type="entry name" value="GGDEF"/>
    <property type="match status" value="1"/>
</dbReference>
<feature type="domain" description="PAC" evidence="1">
    <location>
        <begin position="88"/>
        <end position="140"/>
    </location>
</feature>
<dbReference type="CDD" id="cd00130">
    <property type="entry name" value="PAS"/>
    <property type="match status" value="1"/>
</dbReference>
<dbReference type="InterPro" id="IPR000700">
    <property type="entry name" value="PAS-assoc_C"/>
</dbReference>
<evidence type="ECO:0000313" key="3">
    <source>
        <dbReference type="EMBL" id="GFZ80830.1"/>
    </source>
</evidence>
<feature type="domain" description="GGDEF" evidence="2">
    <location>
        <begin position="172"/>
        <end position="305"/>
    </location>
</feature>
<proteinExistence type="predicted"/>
<reference evidence="4" key="1">
    <citation type="journal article" date="2019" name="Int. J. Syst. Evol. Microbiol.">
        <title>The Global Catalogue of Microorganisms (GCM) 10K type strain sequencing project: providing services to taxonomists for standard genome sequencing and annotation.</title>
        <authorList>
            <consortium name="The Broad Institute Genomics Platform"/>
            <consortium name="The Broad Institute Genome Sequencing Center for Infectious Disease"/>
            <person name="Wu L."/>
            <person name="Ma J."/>
        </authorList>
    </citation>
    <scope>NUCLEOTIDE SEQUENCE [LARGE SCALE GENOMIC DNA]</scope>
    <source>
        <strain evidence="4">CGMCC 1.15043</strain>
    </source>
</reference>
<dbReference type="Proteomes" id="UP000615455">
    <property type="component" value="Unassembled WGS sequence"/>
</dbReference>
<dbReference type="InterPro" id="IPR052163">
    <property type="entry name" value="DGC-Regulatory_Protein"/>
</dbReference>
<dbReference type="NCBIfam" id="TIGR00229">
    <property type="entry name" value="sensory_box"/>
    <property type="match status" value="1"/>
</dbReference>
<accession>A0ABQ1EPF2</accession>
<dbReference type="InterPro" id="IPR043128">
    <property type="entry name" value="Rev_trsase/Diguanyl_cyclase"/>
</dbReference>
<dbReference type="SUPFAM" id="SSF55785">
    <property type="entry name" value="PYP-like sensor domain (PAS domain)"/>
    <property type="match status" value="1"/>
</dbReference>
<dbReference type="InterPro" id="IPR000014">
    <property type="entry name" value="PAS"/>
</dbReference>
<dbReference type="Pfam" id="PF13426">
    <property type="entry name" value="PAS_9"/>
    <property type="match status" value="1"/>
</dbReference>
<dbReference type="InterPro" id="IPR000160">
    <property type="entry name" value="GGDEF_dom"/>
</dbReference>
<comment type="caution">
    <text evidence="3">The sequence shown here is derived from an EMBL/GenBank/DDBJ whole genome shotgun (WGS) entry which is preliminary data.</text>
</comment>
<protein>
    <recommendedName>
        <fullName evidence="5">Diguanylate cyclase</fullName>
    </recommendedName>
</protein>
<dbReference type="PANTHER" id="PTHR46663">
    <property type="entry name" value="DIGUANYLATE CYCLASE DGCT-RELATED"/>
    <property type="match status" value="1"/>
</dbReference>
<evidence type="ECO:0000259" key="1">
    <source>
        <dbReference type="PROSITE" id="PS50113"/>
    </source>
</evidence>
<dbReference type="Gene3D" id="3.30.450.20">
    <property type="entry name" value="PAS domain"/>
    <property type="match status" value="1"/>
</dbReference>
<dbReference type="InterPro" id="IPR029787">
    <property type="entry name" value="Nucleotide_cyclase"/>
</dbReference>
<dbReference type="NCBIfam" id="TIGR00254">
    <property type="entry name" value="GGDEF"/>
    <property type="match status" value="1"/>
</dbReference>
<dbReference type="InterPro" id="IPR035965">
    <property type="entry name" value="PAS-like_dom_sf"/>
</dbReference>
<dbReference type="PANTHER" id="PTHR46663:SF2">
    <property type="entry name" value="GGDEF DOMAIN-CONTAINING PROTEIN"/>
    <property type="match status" value="1"/>
</dbReference>
<evidence type="ECO:0008006" key="5">
    <source>
        <dbReference type="Google" id="ProtNLM"/>
    </source>
</evidence>
<dbReference type="PROSITE" id="PS50887">
    <property type="entry name" value="GGDEF"/>
    <property type="match status" value="1"/>
</dbReference>
<dbReference type="RefSeq" id="WP_189012470.1">
    <property type="nucleotide sequence ID" value="NZ_BMHE01000012.1"/>
</dbReference>
<dbReference type="PROSITE" id="PS50113">
    <property type="entry name" value="PAC"/>
    <property type="match status" value="1"/>
</dbReference>
<dbReference type="Pfam" id="PF00990">
    <property type="entry name" value="GGDEF"/>
    <property type="match status" value="1"/>
</dbReference>
<organism evidence="3 4">
    <name type="scientific">Paenibacillus marchantiophytorum</name>
    <dbReference type="NCBI Taxonomy" id="1619310"/>
    <lineage>
        <taxon>Bacteria</taxon>
        <taxon>Bacillati</taxon>
        <taxon>Bacillota</taxon>
        <taxon>Bacilli</taxon>
        <taxon>Bacillales</taxon>
        <taxon>Paenibacillaceae</taxon>
        <taxon>Paenibacillus</taxon>
    </lineage>
</organism>
<gene>
    <name evidence="3" type="ORF">GCM10008018_27930</name>
</gene>
<dbReference type="EMBL" id="BMHE01000012">
    <property type="protein sequence ID" value="GFZ80830.1"/>
    <property type="molecule type" value="Genomic_DNA"/>
</dbReference>